<dbReference type="AlphaFoldDB" id="A0AAD2DBF8"/>
<proteinExistence type="predicted"/>
<gene>
    <name evidence="1" type="ORF">ECRASSUSDP1_LOCUS28134</name>
</gene>
<keyword evidence="2" id="KW-1185">Reference proteome</keyword>
<dbReference type="EMBL" id="CAMPGE010029025">
    <property type="protein sequence ID" value="CAI2386513.1"/>
    <property type="molecule type" value="Genomic_DNA"/>
</dbReference>
<comment type="caution">
    <text evidence="1">The sequence shown here is derived from an EMBL/GenBank/DDBJ whole genome shotgun (WGS) entry which is preliminary data.</text>
</comment>
<evidence type="ECO:0000313" key="1">
    <source>
        <dbReference type="EMBL" id="CAI2386513.1"/>
    </source>
</evidence>
<sequence length="100" mass="11439">MEARESPPNASQGPAMSFANFIPGFEADMNDQQKKDSKLLLKSFMSVCTPQCLRREKNYVSESELCMAKCYDLALRYYMTGFDEVDQVLRENNIVPSKIQ</sequence>
<organism evidence="1 2">
    <name type="scientific">Euplotes crassus</name>
    <dbReference type="NCBI Taxonomy" id="5936"/>
    <lineage>
        <taxon>Eukaryota</taxon>
        <taxon>Sar</taxon>
        <taxon>Alveolata</taxon>
        <taxon>Ciliophora</taxon>
        <taxon>Intramacronucleata</taxon>
        <taxon>Spirotrichea</taxon>
        <taxon>Hypotrichia</taxon>
        <taxon>Euplotida</taxon>
        <taxon>Euplotidae</taxon>
        <taxon>Moneuplotes</taxon>
    </lineage>
</organism>
<reference evidence="1" key="1">
    <citation type="submission" date="2023-07" db="EMBL/GenBank/DDBJ databases">
        <authorList>
            <consortium name="AG Swart"/>
            <person name="Singh M."/>
            <person name="Singh A."/>
            <person name="Seah K."/>
            <person name="Emmerich C."/>
        </authorList>
    </citation>
    <scope>NUCLEOTIDE SEQUENCE</scope>
    <source>
        <strain evidence="1">DP1</strain>
    </source>
</reference>
<accession>A0AAD2DBF8</accession>
<name>A0AAD2DBF8_EUPCR</name>
<protein>
    <submittedName>
        <fullName evidence="1">Uncharacterized protein</fullName>
    </submittedName>
</protein>
<evidence type="ECO:0000313" key="2">
    <source>
        <dbReference type="Proteomes" id="UP001295684"/>
    </source>
</evidence>
<dbReference type="Proteomes" id="UP001295684">
    <property type="component" value="Unassembled WGS sequence"/>
</dbReference>